<sequence>MLSLETEHKIVKEVLEEKLGEDALRPVDPLQVRLCDFDDAQYEIFIENSTLTVSLIYAPYKDIEEYGVKHMFPEKYAEFAIVTPKEGFDLSLQIDVNAINSENSASIIHRLAVLKRNILGAPFEQCFQALKAGSAAALGAIQIPFRRYECIYILPQSDRVVVVFSVFFEDKTDQAIARVFLQELVDSRRAVNNAPPVAFNKDPPLELRGASNLHGGKGLVGYLSFAIFTGHIDTIEKCEKAATMLQGFRNYLHYHIKCSKTYLHIRMRKRVDLLLQVLNRSRPERDPAKVTKKTITGRTFVRA</sequence>
<dbReference type="AlphaFoldDB" id="A0A024GEA7"/>
<dbReference type="InterPro" id="IPR034666">
    <property type="entry name" value="ARPC2/4"/>
</dbReference>
<evidence type="ECO:0000313" key="8">
    <source>
        <dbReference type="Proteomes" id="UP000053237"/>
    </source>
</evidence>
<dbReference type="InParanoid" id="A0A024GEA7"/>
<dbReference type="Gene3D" id="3.30.1460.20">
    <property type="match status" value="2"/>
</dbReference>
<evidence type="ECO:0000256" key="4">
    <source>
        <dbReference type="ARBA" id="ARBA00023203"/>
    </source>
</evidence>
<keyword evidence="5 6" id="KW-0206">Cytoskeleton</keyword>
<comment type="caution">
    <text evidence="7">The sequence shown here is derived from an EMBL/GenBank/DDBJ whole genome shotgun (WGS) entry which is preliminary data.</text>
</comment>
<reference evidence="7 8" key="1">
    <citation type="submission" date="2012-05" db="EMBL/GenBank/DDBJ databases">
        <title>Recombination and specialization in a pathogen metapopulation.</title>
        <authorList>
            <person name="Gardiner A."/>
            <person name="Kemen E."/>
            <person name="Schultz-Larsen T."/>
            <person name="MacLean D."/>
            <person name="Van Oosterhout C."/>
            <person name="Jones J.D.G."/>
        </authorList>
    </citation>
    <scope>NUCLEOTIDE SEQUENCE [LARGE SCALE GENOMIC DNA]</scope>
    <source>
        <strain evidence="7 8">Ac Nc2</strain>
    </source>
</reference>
<keyword evidence="4 6" id="KW-0009">Actin-binding</keyword>
<keyword evidence="3 6" id="KW-0963">Cytoplasm</keyword>
<evidence type="ECO:0000256" key="3">
    <source>
        <dbReference type="ARBA" id="ARBA00022490"/>
    </source>
</evidence>
<dbReference type="Pfam" id="PF04045">
    <property type="entry name" value="P34-Arc"/>
    <property type="match status" value="1"/>
</dbReference>
<evidence type="ECO:0000256" key="6">
    <source>
        <dbReference type="RuleBase" id="RU364015"/>
    </source>
</evidence>
<dbReference type="InterPro" id="IPR007188">
    <property type="entry name" value="ARPC2"/>
</dbReference>
<accession>A0A024GEA7</accession>
<dbReference type="GO" id="GO:0051015">
    <property type="term" value="F:actin filament binding"/>
    <property type="evidence" value="ECO:0007669"/>
    <property type="project" value="TreeGrafter"/>
</dbReference>
<dbReference type="PANTHER" id="PTHR12058:SF0">
    <property type="entry name" value="ACTIN-RELATED PROTEIN 2_3 COMPLEX SUBUNIT 2"/>
    <property type="match status" value="1"/>
</dbReference>
<proteinExistence type="inferred from homology"/>
<dbReference type="EMBL" id="CAIX01000086">
    <property type="protein sequence ID" value="CCI45004.1"/>
    <property type="molecule type" value="Genomic_DNA"/>
</dbReference>
<evidence type="ECO:0000256" key="1">
    <source>
        <dbReference type="ARBA" id="ARBA00004245"/>
    </source>
</evidence>
<organism evidence="7 8">
    <name type="scientific">Albugo candida</name>
    <dbReference type="NCBI Taxonomy" id="65357"/>
    <lineage>
        <taxon>Eukaryota</taxon>
        <taxon>Sar</taxon>
        <taxon>Stramenopiles</taxon>
        <taxon>Oomycota</taxon>
        <taxon>Peronosporomycetes</taxon>
        <taxon>Albuginales</taxon>
        <taxon>Albuginaceae</taxon>
        <taxon>Albugo</taxon>
    </lineage>
</organism>
<dbReference type="PANTHER" id="PTHR12058">
    <property type="entry name" value="ARP2/3 COMPLEX 34 KDA SUBUNIT"/>
    <property type="match status" value="1"/>
</dbReference>
<dbReference type="STRING" id="65357.A0A024GEA7"/>
<keyword evidence="8" id="KW-1185">Reference proteome</keyword>
<dbReference type="OrthoDB" id="148331at2759"/>
<dbReference type="Proteomes" id="UP000053237">
    <property type="component" value="Unassembled WGS sequence"/>
</dbReference>
<comment type="subcellular location">
    <subcellularLocation>
        <location evidence="1 6">Cytoplasm</location>
        <location evidence="1 6">Cytoskeleton</location>
    </subcellularLocation>
</comment>
<dbReference type="GO" id="GO:0034314">
    <property type="term" value="P:Arp2/3 complex-mediated actin nucleation"/>
    <property type="evidence" value="ECO:0007669"/>
    <property type="project" value="InterPro"/>
</dbReference>
<evidence type="ECO:0000256" key="5">
    <source>
        <dbReference type="ARBA" id="ARBA00023212"/>
    </source>
</evidence>
<comment type="similarity">
    <text evidence="2 6">Belongs to the ARPC2 family.</text>
</comment>
<dbReference type="GO" id="GO:0030041">
    <property type="term" value="P:actin filament polymerization"/>
    <property type="evidence" value="ECO:0007669"/>
    <property type="project" value="InterPro"/>
</dbReference>
<dbReference type="SUPFAM" id="SSF69645">
    <property type="entry name" value="Arp2/3 complex subunits"/>
    <property type="match status" value="2"/>
</dbReference>
<dbReference type="GO" id="GO:0005200">
    <property type="term" value="F:structural constituent of cytoskeleton"/>
    <property type="evidence" value="ECO:0007669"/>
    <property type="project" value="TreeGrafter"/>
</dbReference>
<comment type="subunit">
    <text evidence="6">Component of the Arp2/3 complex.</text>
</comment>
<gene>
    <name evidence="7" type="ORF">BN9_058510</name>
</gene>
<dbReference type="GO" id="GO:0005885">
    <property type="term" value="C:Arp2/3 protein complex"/>
    <property type="evidence" value="ECO:0007669"/>
    <property type="project" value="InterPro"/>
</dbReference>
<protein>
    <recommendedName>
        <fullName evidence="6">Arp2/3 complex 34 kDa subunit</fullName>
    </recommendedName>
</protein>
<evidence type="ECO:0000313" key="7">
    <source>
        <dbReference type="EMBL" id="CCI45004.1"/>
    </source>
</evidence>
<comment type="function">
    <text evidence="6">Functions as actin-binding component of the Arp2/3 complex which is involved in regulation of actin polymerization and together with an activating nucleation-promoting factor (NPF) mediates the formation of branched actin networks.</text>
</comment>
<evidence type="ECO:0000256" key="2">
    <source>
        <dbReference type="ARBA" id="ARBA00007192"/>
    </source>
</evidence>
<name>A0A024GEA7_9STRA</name>